<dbReference type="Proteomes" id="UP000003094">
    <property type="component" value="Unassembled WGS sequence"/>
</dbReference>
<accession>A0A2R9SQZ2</accession>
<dbReference type="InterPro" id="IPR052057">
    <property type="entry name" value="IS150/IS1296_orfA-like"/>
</dbReference>
<dbReference type="EMBL" id="ADHJ01000037">
    <property type="protein sequence ID" value="EFU39776.1"/>
    <property type="molecule type" value="Genomic_DNA"/>
</dbReference>
<name>A0A2R9SQZ2_9BACL</name>
<dbReference type="Gene3D" id="1.10.10.10">
    <property type="entry name" value="Winged helix-like DNA-binding domain superfamily/Winged helix DNA-binding domain"/>
    <property type="match status" value="1"/>
</dbReference>
<dbReference type="GO" id="GO:0043565">
    <property type="term" value="F:sequence-specific DNA binding"/>
    <property type="evidence" value="ECO:0007669"/>
    <property type="project" value="InterPro"/>
</dbReference>
<dbReference type="PANTHER" id="PTHR33795">
    <property type="entry name" value="INSERTION ELEMENT IS150 PROTEIN INSJ"/>
    <property type="match status" value="1"/>
</dbReference>
<dbReference type="KEGG" id="pvo:PVOR_20824"/>
<evidence type="ECO:0000256" key="1">
    <source>
        <dbReference type="ARBA" id="ARBA00038232"/>
    </source>
</evidence>
<dbReference type="InterPro" id="IPR010921">
    <property type="entry name" value="Trp_repressor/repl_initiator"/>
</dbReference>
<evidence type="ECO:0000313" key="5">
    <source>
        <dbReference type="Proteomes" id="UP000003094"/>
    </source>
</evidence>
<comment type="caution">
    <text evidence="4">The sequence shown here is derived from an EMBL/GenBank/DDBJ whole genome shotgun (WGS) entry which is preliminary data.</text>
</comment>
<reference evidence="4 5" key="1">
    <citation type="journal article" date="2010" name="BMC Genomics">
        <title>Genome sequence of the pattern forming Paenibacillus vortex bacterium reveals potential for thriving in complex environments.</title>
        <authorList>
            <person name="Sirota-Madi A."/>
            <person name="Olender T."/>
            <person name="Helman Y."/>
            <person name="Ingham C."/>
            <person name="Brainis I."/>
            <person name="Roth D."/>
            <person name="Hagi E."/>
            <person name="Brodsky L."/>
            <person name="Leshkowitz D."/>
            <person name="Galatenko V."/>
            <person name="Nikolaev V."/>
            <person name="Mugasimangalam R.C."/>
            <person name="Bransburg-Zabary S."/>
            <person name="Gutnick D.L."/>
            <person name="Lancet D."/>
            <person name="Ben-Jacob E."/>
        </authorList>
    </citation>
    <scope>NUCLEOTIDE SEQUENCE [LARGE SCALE GENOMIC DNA]</scope>
    <source>
        <strain evidence="4 5">V453</strain>
    </source>
</reference>
<feature type="domain" description="Insertion element IS150 protein InsJ-like helix-turn-helix" evidence="3">
    <location>
        <begin position="11"/>
        <end position="63"/>
    </location>
</feature>
<evidence type="ECO:0000313" key="4">
    <source>
        <dbReference type="EMBL" id="EFU39776.1"/>
    </source>
</evidence>
<gene>
    <name evidence="4" type="ORF">PVOR_20824</name>
</gene>
<keyword evidence="2" id="KW-0175">Coiled coil</keyword>
<evidence type="ECO:0000256" key="2">
    <source>
        <dbReference type="SAM" id="Coils"/>
    </source>
</evidence>
<feature type="coiled-coil region" evidence="2">
    <location>
        <begin position="66"/>
        <end position="98"/>
    </location>
</feature>
<dbReference type="InterPro" id="IPR055247">
    <property type="entry name" value="InsJ-like_HTH"/>
</dbReference>
<organism evidence="4 5">
    <name type="scientific">Paenibacillus vortex V453</name>
    <dbReference type="NCBI Taxonomy" id="715225"/>
    <lineage>
        <taxon>Bacteria</taxon>
        <taxon>Bacillati</taxon>
        <taxon>Bacillota</taxon>
        <taxon>Bacilli</taxon>
        <taxon>Bacillales</taxon>
        <taxon>Paenibacillaceae</taxon>
        <taxon>Paenibacillus</taxon>
    </lineage>
</organism>
<keyword evidence="5" id="KW-1185">Reference proteome</keyword>
<proteinExistence type="inferred from homology"/>
<evidence type="ECO:0000259" key="3">
    <source>
        <dbReference type="Pfam" id="PF13518"/>
    </source>
</evidence>
<comment type="similarity">
    <text evidence="1">Belongs to the IS150/IS1296 orfA family.</text>
</comment>
<dbReference type="PANTHER" id="PTHR33795:SF1">
    <property type="entry name" value="INSERTION ELEMENT IS150 PROTEIN INSJ"/>
    <property type="match status" value="1"/>
</dbReference>
<dbReference type="AlphaFoldDB" id="A0A2R9SQZ2"/>
<dbReference type="InterPro" id="IPR036388">
    <property type="entry name" value="WH-like_DNA-bd_sf"/>
</dbReference>
<protein>
    <submittedName>
        <fullName evidence="4">Transposase IS3/IS911 family protein</fullName>
    </submittedName>
</protein>
<dbReference type="SUPFAM" id="SSF48295">
    <property type="entry name" value="TrpR-like"/>
    <property type="match status" value="1"/>
</dbReference>
<dbReference type="Pfam" id="PF13518">
    <property type="entry name" value="HTH_28"/>
    <property type="match status" value="1"/>
</dbReference>
<sequence>MTKGRSTTWQERIDIVLYCLANQHDCQKAAKEHKVSYQQVYQWVKKFEDGGEDALQDGWGKKKALEELTETDLQKLEIKKMKYEMERLRAENAFLKKLQELESEASLRQYRRNNIHLAIQTLICIHTLPLRSLRKTFTHIFTFTITNNYKLN</sequence>